<dbReference type="Proteomes" id="UP001341840">
    <property type="component" value="Unassembled WGS sequence"/>
</dbReference>
<accession>A0ABU6VHD4</accession>
<evidence type="ECO:0000256" key="1">
    <source>
        <dbReference type="SAM" id="MobiDB-lite"/>
    </source>
</evidence>
<feature type="compositionally biased region" description="Polar residues" evidence="1">
    <location>
        <begin position="154"/>
        <end position="167"/>
    </location>
</feature>
<keyword evidence="3" id="KW-1185">Reference proteome</keyword>
<comment type="caution">
    <text evidence="2">The sequence shown here is derived from an EMBL/GenBank/DDBJ whole genome shotgun (WGS) entry which is preliminary data.</text>
</comment>
<name>A0ABU6VHD4_9FABA</name>
<gene>
    <name evidence="2" type="ORF">PIB30_053298</name>
</gene>
<feature type="region of interest" description="Disordered" evidence="1">
    <location>
        <begin position="192"/>
        <end position="216"/>
    </location>
</feature>
<protein>
    <submittedName>
        <fullName evidence="2">Uncharacterized protein</fullName>
    </submittedName>
</protein>
<reference evidence="2 3" key="1">
    <citation type="journal article" date="2023" name="Plants (Basel)">
        <title>Bridging the Gap: Combining Genomics and Transcriptomics Approaches to Understand Stylosanthes scabra, an Orphan Legume from the Brazilian Caatinga.</title>
        <authorList>
            <person name="Ferreira-Neto J.R.C."/>
            <person name="da Silva M.D."/>
            <person name="Binneck E."/>
            <person name="de Melo N.F."/>
            <person name="da Silva R.H."/>
            <person name="de Melo A.L.T.M."/>
            <person name="Pandolfi V."/>
            <person name="Bustamante F.O."/>
            <person name="Brasileiro-Vidal A.C."/>
            <person name="Benko-Iseppon A.M."/>
        </authorList>
    </citation>
    <scope>NUCLEOTIDE SEQUENCE [LARGE SCALE GENOMIC DNA]</scope>
    <source>
        <tissue evidence="2">Leaves</tissue>
    </source>
</reference>
<sequence length="216" mass="24117">MVDAKKLGECKMALIFDSEENMEEVLNSPFLLNHFIEMTFFTVLVESGFEPYVQAWLDVVIDGEEFCLFIKEVTGTEEGSGNTVQEGKVEHLEKLKSCGVDVDGDEDETSRMAEITRVMEGKEEETPIVPATQMAQENAISGNNGAGHRVIHGSKQNTGSPKTQSRMVTWHDDRASDEVIEQYKTAKEMGLEIHAQPNMRNKDGGKNGDNKDTERE</sequence>
<evidence type="ECO:0000313" key="2">
    <source>
        <dbReference type="EMBL" id="MED6172802.1"/>
    </source>
</evidence>
<organism evidence="2 3">
    <name type="scientific">Stylosanthes scabra</name>
    <dbReference type="NCBI Taxonomy" id="79078"/>
    <lineage>
        <taxon>Eukaryota</taxon>
        <taxon>Viridiplantae</taxon>
        <taxon>Streptophyta</taxon>
        <taxon>Embryophyta</taxon>
        <taxon>Tracheophyta</taxon>
        <taxon>Spermatophyta</taxon>
        <taxon>Magnoliopsida</taxon>
        <taxon>eudicotyledons</taxon>
        <taxon>Gunneridae</taxon>
        <taxon>Pentapetalae</taxon>
        <taxon>rosids</taxon>
        <taxon>fabids</taxon>
        <taxon>Fabales</taxon>
        <taxon>Fabaceae</taxon>
        <taxon>Papilionoideae</taxon>
        <taxon>50 kb inversion clade</taxon>
        <taxon>dalbergioids sensu lato</taxon>
        <taxon>Dalbergieae</taxon>
        <taxon>Pterocarpus clade</taxon>
        <taxon>Stylosanthes</taxon>
    </lineage>
</organism>
<evidence type="ECO:0000313" key="3">
    <source>
        <dbReference type="Proteomes" id="UP001341840"/>
    </source>
</evidence>
<feature type="compositionally biased region" description="Basic and acidic residues" evidence="1">
    <location>
        <begin position="200"/>
        <end position="216"/>
    </location>
</feature>
<feature type="region of interest" description="Disordered" evidence="1">
    <location>
        <begin position="153"/>
        <end position="174"/>
    </location>
</feature>
<dbReference type="EMBL" id="JASCZI010151429">
    <property type="protein sequence ID" value="MED6172802.1"/>
    <property type="molecule type" value="Genomic_DNA"/>
</dbReference>
<proteinExistence type="predicted"/>